<keyword evidence="9 11" id="KW-0234">DNA repair</keyword>
<keyword evidence="4 11" id="KW-0227">DNA damage</keyword>
<evidence type="ECO:0000256" key="5">
    <source>
        <dbReference type="ARBA" id="ARBA00022771"/>
    </source>
</evidence>
<dbReference type="EMBL" id="RRYP01013621">
    <property type="protein sequence ID" value="TNV76417.1"/>
    <property type="molecule type" value="Genomic_DNA"/>
</dbReference>
<dbReference type="Gene3D" id="3.40.50.410">
    <property type="entry name" value="von Willebrand factor, type A domain"/>
    <property type="match status" value="1"/>
</dbReference>
<dbReference type="InterPro" id="IPR004600">
    <property type="entry name" value="TFIIH_Tfb4/GTF2H3"/>
</dbReference>
<comment type="subcellular location">
    <subcellularLocation>
        <location evidence="1 11">Nucleus</location>
    </subcellularLocation>
</comment>
<dbReference type="GO" id="GO:0006289">
    <property type="term" value="P:nucleotide-excision repair"/>
    <property type="evidence" value="ECO:0007669"/>
    <property type="project" value="UniProtKB-UniRule"/>
</dbReference>
<dbReference type="PANTHER" id="PTHR12831">
    <property type="entry name" value="TRANSCRIPTION INITIATION FACTOR IIH TFIIH , POLYPEPTIDE 3-RELATED"/>
    <property type="match status" value="1"/>
</dbReference>
<keyword evidence="7 11" id="KW-0805">Transcription regulation</keyword>
<keyword evidence="5 11" id="KW-0863">Zinc-finger</keyword>
<evidence type="ECO:0000256" key="10">
    <source>
        <dbReference type="ARBA" id="ARBA00023242"/>
    </source>
</evidence>
<keyword evidence="3 11" id="KW-0479">Metal-binding</keyword>
<evidence type="ECO:0000256" key="9">
    <source>
        <dbReference type="ARBA" id="ARBA00023204"/>
    </source>
</evidence>
<dbReference type="Proteomes" id="UP000785679">
    <property type="component" value="Unassembled WGS sequence"/>
</dbReference>
<accession>A0A8J8NJ31</accession>
<gene>
    <name evidence="12" type="ORF">FGO68_gene13186</name>
</gene>
<comment type="caution">
    <text evidence="12">The sequence shown here is derived from an EMBL/GenBank/DDBJ whole genome shotgun (WGS) entry which is preliminary data.</text>
</comment>
<evidence type="ECO:0000256" key="8">
    <source>
        <dbReference type="ARBA" id="ARBA00023163"/>
    </source>
</evidence>
<keyword evidence="8 11" id="KW-0804">Transcription</keyword>
<dbReference type="GO" id="GO:0000439">
    <property type="term" value="C:transcription factor TFIIH core complex"/>
    <property type="evidence" value="ECO:0007669"/>
    <property type="project" value="UniProtKB-UniRule"/>
</dbReference>
<reference evidence="12" key="1">
    <citation type="submission" date="2019-06" db="EMBL/GenBank/DDBJ databases">
        <authorList>
            <person name="Zheng W."/>
        </authorList>
    </citation>
    <scope>NUCLEOTIDE SEQUENCE</scope>
    <source>
        <strain evidence="12">QDHG01</strain>
    </source>
</reference>
<organism evidence="12 13">
    <name type="scientific">Halteria grandinella</name>
    <dbReference type="NCBI Taxonomy" id="5974"/>
    <lineage>
        <taxon>Eukaryota</taxon>
        <taxon>Sar</taxon>
        <taxon>Alveolata</taxon>
        <taxon>Ciliophora</taxon>
        <taxon>Intramacronucleata</taxon>
        <taxon>Spirotrichea</taxon>
        <taxon>Stichotrichia</taxon>
        <taxon>Sporadotrichida</taxon>
        <taxon>Halteriidae</taxon>
        <taxon>Halteria</taxon>
    </lineage>
</organism>
<dbReference type="InterPro" id="IPR036465">
    <property type="entry name" value="vWFA_dom_sf"/>
</dbReference>
<evidence type="ECO:0000256" key="3">
    <source>
        <dbReference type="ARBA" id="ARBA00022723"/>
    </source>
</evidence>
<evidence type="ECO:0000256" key="1">
    <source>
        <dbReference type="ARBA" id="ARBA00004123"/>
    </source>
</evidence>
<evidence type="ECO:0000313" key="13">
    <source>
        <dbReference type="Proteomes" id="UP000785679"/>
    </source>
</evidence>
<evidence type="ECO:0000313" key="12">
    <source>
        <dbReference type="EMBL" id="TNV76417.1"/>
    </source>
</evidence>
<evidence type="ECO:0000256" key="11">
    <source>
        <dbReference type="RuleBase" id="RU368090"/>
    </source>
</evidence>
<dbReference type="AlphaFoldDB" id="A0A8J8NJ31"/>
<dbReference type="GO" id="GO:0008270">
    <property type="term" value="F:zinc ion binding"/>
    <property type="evidence" value="ECO:0007669"/>
    <property type="project" value="UniProtKB-KW"/>
</dbReference>
<evidence type="ECO:0000256" key="2">
    <source>
        <dbReference type="ARBA" id="ARBA00005273"/>
    </source>
</evidence>
<name>A0A8J8NJ31_HALGN</name>
<protein>
    <submittedName>
        <fullName evidence="12">Uncharacterized protein</fullName>
    </submittedName>
</protein>
<dbReference type="GO" id="GO:0005675">
    <property type="term" value="C:transcription factor TFIIH holo complex"/>
    <property type="evidence" value="ECO:0007669"/>
    <property type="project" value="UniProtKB-UniRule"/>
</dbReference>
<dbReference type="OrthoDB" id="17307at2759"/>
<sequence>MNELLTIIVDLGLDTLSAYDPIKLLNDISLFLNCYQLQSAHNTFRLYAAYPEGAYLLFPIEEDQNAFVKRMAMGDIIKVIADRFEKALTQAPQVYKGVQLAKKKACIASAMMKAVCFSRSWIEEVTVQKGQQFTARILVIQGPQEDPSQHTMIVNSIFACQKLRVNIDGLILHPPQSKFQSSSLIQQAAFLTNGTIWEIENPAKVFPTLLEVFLSNVIVRQKLRLPIAESSKSFNMSSQCIACQKYTSLGYACSFCLSLYCAPTVEAQTSQCHTVKQCLNCGKELSSDKVI</sequence>
<evidence type="ECO:0000256" key="4">
    <source>
        <dbReference type="ARBA" id="ARBA00022763"/>
    </source>
</evidence>
<dbReference type="GO" id="GO:0006355">
    <property type="term" value="P:regulation of DNA-templated transcription"/>
    <property type="evidence" value="ECO:0007669"/>
    <property type="project" value="InterPro"/>
</dbReference>
<keyword evidence="6 11" id="KW-0862">Zinc</keyword>
<evidence type="ECO:0000256" key="6">
    <source>
        <dbReference type="ARBA" id="ARBA00022833"/>
    </source>
</evidence>
<keyword evidence="10 11" id="KW-0539">Nucleus</keyword>
<keyword evidence="13" id="KW-1185">Reference proteome</keyword>
<evidence type="ECO:0000256" key="7">
    <source>
        <dbReference type="ARBA" id="ARBA00023015"/>
    </source>
</evidence>
<comment type="similarity">
    <text evidence="2 11">Belongs to the TFB4 family.</text>
</comment>
<proteinExistence type="inferred from homology"/>
<dbReference type="PANTHER" id="PTHR12831:SF0">
    <property type="entry name" value="GENERAL TRANSCRIPTION FACTOR IIH SUBUNIT 3"/>
    <property type="match status" value="1"/>
</dbReference>
<dbReference type="Pfam" id="PF03850">
    <property type="entry name" value="Tfb4"/>
    <property type="match status" value="1"/>
</dbReference>